<sequence>MYACLSEKDHHSDFPGNVNLPLSTQNMNEDSSVEKSKKKEDRNPVCVGREDDIKKLRRTTVVIHDREVVVFYHDGRFYALDCRCYHTGGPLHEGDIEDINGQPCIICPWHKYKITLATGEGLYQAINPREPSPKPKWQSKGVKQRTHRVTVDSGNVYVTLSDTDDNIESDHYANIHNRIILPPKKK</sequence>
<dbReference type="InterPro" id="IPR054716">
    <property type="entry name" value="Sol_Rieske_ferrdox_dom"/>
</dbReference>
<dbReference type="Pfam" id="PF22543">
    <property type="entry name" value="Rieske_4"/>
    <property type="match status" value="1"/>
</dbReference>
<dbReference type="GO" id="GO:0046872">
    <property type="term" value="F:metal ion binding"/>
    <property type="evidence" value="ECO:0007669"/>
    <property type="project" value="UniProtKB-KW"/>
</dbReference>
<evidence type="ECO:0000313" key="12">
    <source>
        <dbReference type="EMBL" id="CAI5787252.1"/>
    </source>
</evidence>
<evidence type="ECO:0000256" key="5">
    <source>
        <dbReference type="ARBA" id="ARBA00022990"/>
    </source>
</evidence>
<feature type="domain" description="Rieske" evidence="11">
    <location>
        <begin position="44"/>
        <end position="158"/>
    </location>
</feature>
<evidence type="ECO:0000256" key="3">
    <source>
        <dbReference type="ARBA" id="ARBA00022723"/>
    </source>
</evidence>
<proteinExistence type="predicted"/>
<dbReference type="FunFam" id="2.102.10.10:FF:000009">
    <property type="entry name" value="Rieske Fe-S domain containing"/>
    <property type="match status" value="1"/>
</dbReference>
<dbReference type="InterPro" id="IPR017941">
    <property type="entry name" value="Rieske_2Fe-2S"/>
</dbReference>
<gene>
    <name evidence="12" type="ORF">PODLI_1B005643</name>
</gene>
<evidence type="ECO:0000256" key="1">
    <source>
        <dbReference type="ARBA" id="ARBA00022553"/>
    </source>
</evidence>
<dbReference type="GO" id="GO:0051537">
    <property type="term" value="F:2 iron, 2 sulfur cluster binding"/>
    <property type="evidence" value="ECO:0007669"/>
    <property type="project" value="UniProtKB-KW"/>
</dbReference>
<reference evidence="12" key="1">
    <citation type="submission" date="2022-12" db="EMBL/GenBank/DDBJ databases">
        <authorList>
            <person name="Alioto T."/>
            <person name="Alioto T."/>
            <person name="Gomez Garrido J."/>
        </authorList>
    </citation>
    <scope>NUCLEOTIDE SEQUENCE</scope>
</reference>
<keyword evidence="1" id="KW-0597">Phosphoprotein</keyword>
<evidence type="ECO:0000256" key="6">
    <source>
        <dbReference type="ARBA" id="ARBA00023004"/>
    </source>
</evidence>
<accession>A0AA35PJQ0</accession>
<keyword evidence="4" id="KW-0677">Repeat</keyword>
<keyword evidence="13" id="KW-1185">Reference proteome</keyword>
<keyword evidence="2" id="KW-0001">2Fe-2S</keyword>
<evidence type="ECO:0000259" key="11">
    <source>
        <dbReference type="PROSITE" id="PS51296"/>
    </source>
</evidence>
<evidence type="ECO:0000313" key="13">
    <source>
        <dbReference type="Proteomes" id="UP001178461"/>
    </source>
</evidence>
<dbReference type="SUPFAM" id="SSF50022">
    <property type="entry name" value="ISP domain"/>
    <property type="match status" value="1"/>
</dbReference>
<protein>
    <recommendedName>
        <fullName evidence="9 11">Rieske domain-containing protein</fullName>
    </recommendedName>
</protein>
<dbReference type="PANTHER" id="PTHR21496">
    <property type="entry name" value="FERREDOXIN-RELATED"/>
    <property type="match status" value="1"/>
</dbReference>
<evidence type="ECO:0000256" key="10">
    <source>
        <dbReference type="SAM" id="MobiDB-lite"/>
    </source>
</evidence>
<name>A0AA35PJQ0_9SAUR</name>
<feature type="region of interest" description="Disordered" evidence="10">
    <location>
        <begin position="15"/>
        <end position="43"/>
    </location>
</feature>
<evidence type="ECO:0000256" key="9">
    <source>
        <dbReference type="ARBA" id="ARBA00071952"/>
    </source>
</evidence>
<dbReference type="PANTHER" id="PTHR21496:SF0">
    <property type="entry name" value="RIESKE DOMAIN-CONTAINING PROTEIN"/>
    <property type="match status" value="1"/>
</dbReference>
<dbReference type="AlphaFoldDB" id="A0AA35PJQ0"/>
<evidence type="ECO:0000256" key="2">
    <source>
        <dbReference type="ARBA" id="ARBA00022714"/>
    </source>
</evidence>
<evidence type="ECO:0000256" key="7">
    <source>
        <dbReference type="ARBA" id="ARBA00023014"/>
    </source>
</evidence>
<dbReference type="EMBL" id="OX395136">
    <property type="protein sequence ID" value="CAI5787252.1"/>
    <property type="molecule type" value="Genomic_DNA"/>
</dbReference>
<evidence type="ECO:0000256" key="4">
    <source>
        <dbReference type="ARBA" id="ARBA00022737"/>
    </source>
</evidence>
<dbReference type="Gene3D" id="2.102.10.10">
    <property type="entry name" value="Rieske [2Fe-2S] iron-sulphur domain"/>
    <property type="match status" value="1"/>
</dbReference>
<dbReference type="InterPro" id="IPR036922">
    <property type="entry name" value="Rieske_2Fe-2S_sf"/>
</dbReference>
<keyword evidence="7" id="KW-0411">Iron-sulfur</keyword>
<evidence type="ECO:0000256" key="8">
    <source>
        <dbReference type="ARBA" id="ARBA00034078"/>
    </source>
</evidence>
<comment type="cofactor">
    <cofactor evidence="8">
        <name>[2Fe-2S] cluster</name>
        <dbReference type="ChEBI" id="CHEBI:190135"/>
    </cofactor>
</comment>
<dbReference type="PROSITE" id="PS51296">
    <property type="entry name" value="RIESKE"/>
    <property type="match status" value="1"/>
</dbReference>
<organism evidence="12 13">
    <name type="scientific">Podarcis lilfordi</name>
    <name type="common">Lilford's wall lizard</name>
    <dbReference type="NCBI Taxonomy" id="74358"/>
    <lineage>
        <taxon>Eukaryota</taxon>
        <taxon>Metazoa</taxon>
        <taxon>Chordata</taxon>
        <taxon>Craniata</taxon>
        <taxon>Vertebrata</taxon>
        <taxon>Euteleostomi</taxon>
        <taxon>Lepidosauria</taxon>
        <taxon>Squamata</taxon>
        <taxon>Bifurcata</taxon>
        <taxon>Unidentata</taxon>
        <taxon>Episquamata</taxon>
        <taxon>Laterata</taxon>
        <taxon>Lacertibaenia</taxon>
        <taxon>Lacertidae</taxon>
        <taxon>Podarcis</taxon>
    </lineage>
</organism>
<dbReference type="Proteomes" id="UP001178461">
    <property type="component" value="Chromosome 11"/>
</dbReference>
<keyword evidence="3" id="KW-0479">Metal-binding</keyword>
<keyword evidence="5" id="KW-0007">Acetylation</keyword>
<keyword evidence="6" id="KW-0408">Iron</keyword>
<feature type="compositionally biased region" description="Basic and acidic residues" evidence="10">
    <location>
        <begin position="32"/>
        <end position="43"/>
    </location>
</feature>